<organism evidence="3 4">
    <name type="scientific">Halogeometricum pallidum JCM 14848</name>
    <dbReference type="NCBI Taxonomy" id="1227487"/>
    <lineage>
        <taxon>Archaea</taxon>
        <taxon>Methanobacteriati</taxon>
        <taxon>Methanobacteriota</taxon>
        <taxon>Stenosarchaea group</taxon>
        <taxon>Halobacteria</taxon>
        <taxon>Halobacteriales</taxon>
        <taxon>Haloferacaceae</taxon>
        <taxon>Halogeometricum</taxon>
    </lineage>
</organism>
<reference evidence="3 4" key="1">
    <citation type="journal article" date="2014" name="PLoS Genet.">
        <title>Phylogenetically driven sequencing of extremely halophilic archaea reveals strategies for static and dynamic osmo-response.</title>
        <authorList>
            <person name="Becker E.A."/>
            <person name="Seitzer P.M."/>
            <person name="Tritt A."/>
            <person name="Larsen D."/>
            <person name="Krusor M."/>
            <person name="Yao A.I."/>
            <person name="Wu D."/>
            <person name="Madern D."/>
            <person name="Eisen J.A."/>
            <person name="Darling A.E."/>
            <person name="Facciotti M.T."/>
        </authorList>
    </citation>
    <scope>NUCLEOTIDE SEQUENCE [LARGE SCALE GENOMIC DNA]</scope>
    <source>
        <strain evidence="3 4">JCM 14848</strain>
    </source>
</reference>
<name>M0D0P9_HALPD</name>
<dbReference type="AlphaFoldDB" id="M0D0P9"/>
<protein>
    <recommendedName>
        <fullName evidence="2">DUF7344 domain-containing protein</fullName>
    </recommendedName>
</protein>
<gene>
    <name evidence="3" type="ORF">C474_15109</name>
</gene>
<evidence type="ECO:0000313" key="4">
    <source>
        <dbReference type="Proteomes" id="UP000011513"/>
    </source>
</evidence>
<accession>M0D0P9</accession>
<dbReference type="InterPro" id="IPR055768">
    <property type="entry name" value="DUF7344"/>
</dbReference>
<feature type="transmembrane region" description="Helical" evidence="1">
    <location>
        <begin position="148"/>
        <end position="166"/>
    </location>
</feature>
<keyword evidence="4" id="KW-1185">Reference proteome</keyword>
<comment type="caution">
    <text evidence="3">The sequence shown here is derived from an EMBL/GenBank/DDBJ whole genome shotgun (WGS) entry which is preliminary data.</text>
</comment>
<keyword evidence="1" id="KW-0472">Membrane</keyword>
<evidence type="ECO:0000256" key="1">
    <source>
        <dbReference type="SAM" id="Phobius"/>
    </source>
</evidence>
<dbReference type="InterPro" id="IPR036390">
    <property type="entry name" value="WH_DNA-bd_sf"/>
</dbReference>
<feature type="domain" description="DUF7344" evidence="2">
    <location>
        <begin position="22"/>
        <end position="96"/>
    </location>
</feature>
<evidence type="ECO:0000313" key="3">
    <source>
        <dbReference type="EMBL" id="ELZ28448.1"/>
    </source>
</evidence>
<dbReference type="Gene3D" id="1.10.10.10">
    <property type="entry name" value="Winged helix-like DNA-binding domain superfamily/Winged helix DNA-binding domain"/>
    <property type="match status" value="1"/>
</dbReference>
<dbReference type="InterPro" id="IPR036388">
    <property type="entry name" value="WH-like_DNA-bd_sf"/>
</dbReference>
<keyword evidence="1" id="KW-0812">Transmembrane</keyword>
<sequence>MPLATQPSPPSGGAEISENDLYEMLGNPRRRHALRYLRRCDRPVSVGELAEHVAAAEHDVPVSEVTQAQRKSAYTALHQNHLVKLADAGFVRADRRWAGIELTAAARRLDTDLVGPERTRRLDRYSVALSLAGLAAVLGRSLGLLPTAAVDAALCALFVTLLLLAVRRRRAASSRRQ</sequence>
<dbReference type="eggNOG" id="arCOG03828">
    <property type="taxonomic scope" value="Archaea"/>
</dbReference>
<proteinExistence type="predicted"/>
<dbReference type="InParanoid" id="M0D0P9"/>
<keyword evidence="1" id="KW-1133">Transmembrane helix</keyword>
<dbReference type="RefSeq" id="WP_008388224.1">
    <property type="nucleotide sequence ID" value="NZ_AOIV01000037.1"/>
</dbReference>
<evidence type="ECO:0000259" key="2">
    <source>
        <dbReference type="Pfam" id="PF24035"/>
    </source>
</evidence>
<dbReference type="Pfam" id="PF24035">
    <property type="entry name" value="DUF7344"/>
    <property type="match status" value="1"/>
</dbReference>
<dbReference type="EMBL" id="AOIV01000037">
    <property type="protein sequence ID" value="ELZ28448.1"/>
    <property type="molecule type" value="Genomic_DNA"/>
</dbReference>
<dbReference type="Proteomes" id="UP000011513">
    <property type="component" value="Unassembled WGS sequence"/>
</dbReference>
<dbReference type="OrthoDB" id="331021at2157"/>
<dbReference type="SUPFAM" id="SSF46785">
    <property type="entry name" value="Winged helix' DNA-binding domain"/>
    <property type="match status" value="1"/>
</dbReference>